<dbReference type="AlphaFoldDB" id="A0A550CPU0"/>
<accession>A0A550CPU0</accession>
<evidence type="ECO:0000313" key="2">
    <source>
        <dbReference type="EMBL" id="TRM66816.1"/>
    </source>
</evidence>
<evidence type="ECO:0000256" key="1">
    <source>
        <dbReference type="SAM" id="MobiDB-lite"/>
    </source>
</evidence>
<protein>
    <submittedName>
        <fullName evidence="2">Uncharacterized protein</fullName>
    </submittedName>
</protein>
<keyword evidence="3" id="KW-1185">Reference proteome</keyword>
<feature type="region of interest" description="Disordered" evidence="1">
    <location>
        <begin position="1"/>
        <end position="57"/>
    </location>
</feature>
<reference evidence="2 3" key="1">
    <citation type="journal article" date="2019" name="New Phytol.">
        <title>Comparative genomics reveals unique wood-decay strategies and fruiting body development in the Schizophyllaceae.</title>
        <authorList>
            <person name="Almasi E."/>
            <person name="Sahu N."/>
            <person name="Krizsan K."/>
            <person name="Balint B."/>
            <person name="Kovacs G.M."/>
            <person name="Kiss B."/>
            <person name="Cseklye J."/>
            <person name="Drula E."/>
            <person name="Henrissat B."/>
            <person name="Nagy I."/>
            <person name="Chovatia M."/>
            <person name="Adam C."/>
            <person name="LaButti K."/>
            <person name="Lipzen A."/>
            <person name="Riley R."/>
            <person name="Grigoriev I.V."/>
            <person name="Nagy L.G."/>
        </authorList>
    </citation>
    <scope>NUCLEOTIDE SEQUENCE [LARGE SCALE GENOMIC DNA]</scope>
    <source>
        <strain evidence="2 3">NL-1724</strain>
    </source>
</reference>
<dbReference type="Proteomes" id="UP000320762">
    <property type="component" value="Unassembled WGS sequence"/>
</dbReference>
<sequence length="57" mass="6131">MPALSNAECSLDSGIGQGRLRTPPYACTDVRSRPSHTHPDGFEHGYGAPSQSRAHRP</sequence>
<dbReference type="EMBL" id="VDMD01000003">
    <property type="protein sequence ID" value="TRM66816.1"/>
    <property type="molecule type" value="Genomic_DNA"/>
</dbReference>
<name>A0A550CPU0_9AGAR</name>
<evidence type="ECO:0000313" key="3">
    <source>
        <dbReference type="Proteomes" id="UP000320762"/>
    </source>
</evidence>
<gene>
    <name evidence="2" type="ORF">BD626DRAFT_483919</name>
</gene>
<proteinExistence type="predicted"/>
<organism evidence="2 3">
    <name type="scientific">Schizophyllum amplum</name>
    <dbReference type="NCBI Taxonomy" id="97359"/>
    <lineage>
        <taxon>Eukaryota</taxon>
        <taxon>Fungi</taxon>
        <taxon>Dikarya</taxon>
        <taxon>Basidiomycota</taxon>
        <taxon>Agaricomycotina</taxon>
        <taxon>Agaricomycetes</taxon>
        <taxon>Agaricomycetidae</taxon>
        <taxon>Agaricales</taxon>
        <taxon>Schizophyllaceae</taxon>
        <taxon>Schizophyllum</taxon>
    </lineage>
</organism>
<comment type="caution">
    <text evidence="2">The sequence shown here is derived from an EMBL/GenBank/DDBJ whole genome shotgun (WGS) entry which is preliminary data.</text>
</comment>